<keyword evidence="1" id="KW-1185">Reference proteome</keyword>
<organism evidence="1 2">
    <name type="scientific">Romanomermis culicivorax</name>
    <name type="common">Nematode worm</name>
    <dbReference type="NCBI Taxonomy" id="13658"/>
    <lineage>
        <taxon>Eukaryota</taxon>
        <taxon>Metazoa</taxon>
        <taxon>Ecdysozoa</taxon>
        <taxon>Nematoda</taxon>
        <taxon>Enoplea</taxon>
        <taxon>Dorylaimia</taxon>
        <taxon>Mermithida</taxon>
        <taxon>Mermithoidea</taxon>
        <taxon>Mermithidae</taxon>
        <taxon>Romanomermis</taxon>
    </lineage>
</organism>
<name>A0A915IVC5_ROMCU</name>
<proteinExistence type="predicted"/>
<evidence type="ECO:0000313" key="1">
    <source>
        <dbReference type="Proteomes" id="UP000887565"/>
    </source>
</evidence>
<evidence type="ECO:0000313" key="2">
    <source>
        <dbReference type="WBParaSite" id="nRc.2.0.1.t17766-RA"/>
    </source>
</evidence>
<reference evidence="2" key="1">
    <citation type="submission" date="2022-11" db="UniProtKB">
        <authorList>
            <consortium name="WormBaseParasite"/>
        </authorList>
    </citation>
    <scope>IDENTIFICATION</scope>
</reference>
<dbReference type="Proteomes" id="UP000887565">
    <property type="component" value="Unplaced"/>
</dbReference>
<sequence length="76" mass="8655">MFGTLSSAYTAVVGQVRFINATIKEGEHNETLKISGCWIWTFSTSEQHKLFGCVKADFLKQVESYHNKGERRLTDI</sequence>
<accession>A0A915IVC5</accession>
<dbReference type="WBParaSite" id="nRc.2.0.1.t17766-RA">
    <property type="protein sequence ID" value="nRc.2.0.1.t17766-RA"/>
    <property type="gene ID" value="nRc.2.0.1.g17766"/>
</dbReference>
<protein>
    <submittedName>
        <fullName evidence="2">Uncharacterized protein</fullName>
    </submittedName>
</protein>
<dbReference type="AlphaFoldDB" id="A0A915IVC5"/>